<organism evidence="7 8">
    <name type="scientific">Ceratosolen solmsi marchali</name>
    <dbReference type="NCBI Taxonomy" id="326594"/>
    <lineage>
        <taxon>Eukaryota</taxon>
        <taxon>Metazoa</taxon>
        <taxon>Ecdysozoa</taxon>
        <taxon>Arthropoda</taxon>
        <taxon>Hexapoda</taxon>
        <taxon>Insecta</taxon>
        <taxon>Pterygota</taxon>
        <taxon>Neoptera</taxon>
        <taxon>Endopterygota</taxon>
        <taxon>Hymenoptera</taxon>
        <taxon>Apocrita</taxon>
        <taxon>Proctotrupomorpha</taxon>
        <taxon>Chalcidoidea</taxon>
        <taxon>Agaonidae</taxon>
        <taxon>Agaoninae</taxon>
        <taxon>Ceratosolen</taxon>
    </lineage>
</organism>
<keyword evidence="2 5" id="KW-0863">Zinc-finger</keyword>
<sequence length="147" mass="17052">MEWMRCNSCWLKVEAKQSQFHLTQCGHVYCDKCIIKAEERCHQCGVAGTISLPLKEPLSPQISHYFTRPADLLEKVVQAEQFQESQLSLCLKRADINDNKYQSLKEAYWVSAENLKKVYQKYSKLKMTVAMIQKENNKSMSTTSHPM</sequence>
<dbReference type="SUPFAM" id="SSF57850">
    <property type="entry name" value="RING/U-box"/>
    <property type="match status" value="1"/>
</dbReference>
<protein>
    <submittedName>
        <fullName evidence="8">RING finger protein 212B</fullName>
    </submittedName>
</protein>
<name>A0AAJ6VMG8_9HYME</name>
<evidence type="ECO:0000313" key="7">
    <source>
        <dbReference type="Proteomes" id="UP000695007"/>
    </source>
</evidence>
<dbReference type="PANTHER" id="PTHR22663:SF17">
    <property type="entry name" value="RING FINGER PROTEIN NARYA-RELATED"/>
    <property type="match status" value="1"/>
</dbReference>
<evidence type="ECO:0000256" key="5">
    <source>
        <dbReference type="PROSITE-ProRule" id="PRU00175"/>
    </source>
</evidence>
<dbReference type="RefSeq" id="XP_011495098.1">
    <property type="nucleotide sequence ID" value="XM_011496796.1"/>
</dbReference>
<evidence type="ECO:0000256" key="4">
    <source>
        <dbReference type="ARBA" id="ARBA00023254"/>
    </source>
</evidence>
<dbReference type="GO" id="GO:0016925">
    <property type="term" value="P:protein sumoylation"/>
    <property type="evidence" value="ECO:0007669"/>
    <property type="project" value="TreeGrafter"/>
</dbReference>
<dbReference type="InterPro" id="IPR017907">
    <property type="entry name" value="Znf_RING_CS"/>
</dbReference>
<evidence type="ECO:0000259" key="6">
    <source>
        <dbReference type="PROSITE" id="PS50089"/>
    </source>
</evidence>
<dbReference type="GO" id="GO:0007131">
    <property type="term" value="P:reciprocal meiotic recombination"/>
    <property type="evidence" value="ECO:0007669"/>
    <property type="project" value="InterPro"/>
</dbReference>
<gene>
    <name evidence="8" type="primary">LOC105360024</name>
</gene>
<evidence type="ECO:0000256" key="3">
    <source>
        <dbReference type="ARBA" id="ARBA00022833"/>
    </source>
</evidence>
<keyword evidence="4" id="KW-0469">Meiosis</keyword>
<dbReference type="InterPro" id="IPR001841">
    <property type="entry name" value="Znf_RING"/>
</dbReference>
<evidence type="ECO:0000256" key="2">
    <source>
        <dbReference type="ARBA" id="ARBA00022771"/>
    </source>
</evidence>
<dbReference type="GO" id="GO:0000795">
    <property type="term" value="C:synaptonemal complex"/>
    <property type="evidence" value="ECO:0007669"/>
    <property type="project" value="InterPro"/>
</dbReference>
<keyword evidence="7" id="KW-1185">Reference proteome</keyword>
<proteinExistence type="predicted"/>
<dbReference type="PROSITE" id="PS00518">
    <property type="entry name" value="ZF_RING_1"/>
    <property type="match status" value="1"/>
</dbReference>
<dbReference type="GO" id="GO:0008270">
    <property type="term" value="F:zinc ion binding"/>
    <property type="evidence" value="ECO:0007669"/>
    <property type="project" value="UniProtKB-KW"/>
</dbReference>
<dbReference type="GO" id="GO:0019789">
    <property type="term" value="F:SUMO transferase activity"/>
    <property type="evidence" value="ECO:0007669"/>
    <property type="project" value="InterPro"/>
</dbReference>
<evidence type="ECO:0000313" key="8">
    <source>
        <dbReference type="RefSeq" id="XP_011495098.1"/>
    </source>
</evidence>
<dbReference type="GeneID" id="105360024"/>
<keyword evidence="3" id="KW-0862">Zinc</keyword>
<dbReference type="Pfam" id="PF14634">
    <property type="entry name" value="zf-RING_5"/>
    <property type="match status" value="1"/>
</dbReference>
<dbReference type="PROSITE" id="PS50089">
    <property type="entry name" value="ZF_RING_2"/>
    <property type="match status" value="1"/>
</dbReference>
<dbReference type="Proteomes" id="UP000695007">
    <property type="component" value="Unplaced"/>
</dbReference>
<reference evidence="8" key="1">
    <citation type="submission" date="2025-08" db="UniProtKB">
        <authorList>
            <consortium name="RefSeq"/>
        </authorList>
    </citation>
    <scope>IDENTIFICATION</scope>
</reference>
<dbReference type="KEGG" id="csol:105360024"/>
<evidence type="ECO:0000256" key="1">
    <source>
        <dbReference type="ARBA" id="ARBA00022723"/>
    </source>
</evidence>
<feature type="domain" description="RING-type" evidence="6">
    <location>
        <begin position="6"/>
        <end position="44"/>
    </location>
</feature>
<dbReference type="PANTHER" id="PTHR22663">
    <property type="entry name" value="RING FINGER PROTEIN NARYA-RELATED"/>
    <property type="match status" value="1"/>
</dbReference>
<dbReference type="AlphaFoldDB" id="A0AAJ6VMG8"/>
<dbReference type="GO" id="GO:0007129">
    <property type="term" value="P:homologous chromosome pairing at meiosis"/>
    <property type="evidence" value="ECO:0007669"/>
    <property type="project" value="TreeGrafter"/>
</dbReference>
<dbReference type="InterPro" id="IPR042123">
    <property type="entry name" value="Zip3/RNF212-like"/>
</dbReference>
<keyword evidence="1" id="KW-0479">Metal-binding</keyword>
<accession>A0AAJ6VMG8</accession>